<evidence type="ECO:0000313" key="1">
    <source>
        <dbReference type="EMBL" id="SUP77164.1"/>
    </source>
</evidence>
<proteinExistence type="predicted"/>
<name>A0A380PU62_YERFR</name>
<evidence type="ECO:0000313" key="2">
    <source>
        <dbReference type="Proteomes" id="UP000254835"/>
    </source>
</evidence>
<accession>A0A380PU62</accession>
<gene>
    <name evidence="1" type="ORF">NCTC11470_02225</name>
</gene>
<reference evidence="1 2" key="1">
    <citation type="submission" date="2018-06" db="EMBL/GenBank/DDBJ databases">
        <authorList>
            <consortium name="Pathogen Informatics"/>
            <person name="Doyle S."/>
        </authorList>
    </citation>
    <scope>NUCLEOTIDE SEQUENCE [LARGE SCALE GENOMIC DNA]</scope>
    <source>
        <strain evidence="1 2">NCTC11470</strain>
    </source>
</reference>
<protein>
    <submittedName>
        <fullName evidence="1">Uncharacterized protein</fullName>
    </submittedName>
</protein>
<dbReference type="EMBL" id="UHJA01000001">
    <property type="protein sequence ID" value="SUP77164.1"/>
    <property type="molecule type" value="Genomic_DNA"/>
</dbReference>
<dbReference type="AlphaFoldDB" id="A0A380PU62"/>
<dbReference type="Proteomes" id="UP000254835">
    <property type="component" value="Unassembled WGS sequence"/>
</dbReference>
<organism evidence="1 2">
    <name type="scientific">Yersinia frederiksenii</name>
    <dbReference type="NCBI Taxonomy" id="29484"/>
    <lineage>
        <taxon>Bacteria</taxon>
        <taxon>Pseudomonadati</taxon>
        <taxon>Pseudomonadota</taxon>
        <taxon>Gammaproteobacteria</taxon>
        <taxon>Enterobacterales</taxon>
        <taxon>Yersiniaceae</taxon>
        <taxon>Yersinia</taxon>
    </lineage>
</organism>
<sequence>MDKKSPANHYRADELIMAIQINSVRPEIVESG</sequence>